<dbReference type="HOGENOM" id="CLU_208270_0_0_9"/>
<proteinExistence type="predicted"/>
<dbReference type="Proteomes" id="UP000002214">
    <property type="component" value="Chromosome"/>
</dbReference>
<evidence type="ECO:0000313" key="2">
    <source>
        <dbReference type="Proteomes" id="UP000002214"/>
    </source>
</evidence>
<dbReference type="EMBL" id="CP001177">
    <property type="protein sequence ID" value="ACJ82512.1"/>
    <property type="molecule type" value="Genomic_DNA"/>
</dbReference>
<evidence type="ECO:0000313" key="1">
    <source>
        <dbReference type="EMBL" id="ACJ82512.1"/>
    </source>
</evidence>
<name>B7HKK0_BACC7</name>
<dbReference type="AlphaFoldDB" id="B7HKK0"/>
<protein>
    <submittedName>
        <fullName evidence="1">Uncharacterized protein</fullName>
    </submittedName>
</protein>
<organism evidence="1 2">
    <name type="scientific">Bacillus cereus (strain AH187)</name>
    <dbReference type="NCBI Taxonomy" id="405534"/>
    <lineage>
        <taxon>Bacteria</taxon>
        <taxon>Bacillati</taxon>
        <taxon>Bacillota</taxon>
        <taxon>Bacilli</taxon>
        <taxon>Bacillales</taxon>
        <taxon>Bacillaceae</taxon>
        <taxon>Bacillus</taxon>
        <taxon>Bacillus cereus group</taxon>
    </lineage>
</organism>
<gene>
    <name evidence="1" type="ordered locus">BCAH187_A3694</name>
</gene>
<reference evidence="1 2" key="1">
    <citation type="submission" date="2008-10" db="EMBL/GenBank/DDBJ databases">
        <title>Genome sequence of Bacillus cereus AH187.</title>
        <authorList>
            <person name="Dodson R.J."/>
            <person name="Durkin A.S."/>
            <person name="Rosovitz M.J."/>
            <person name="Rasko D.A."/>
            <person name="Kolsto A.B."/>
            <person name="Okstad O.A."/>
            <person name="Ravel J."/>
            <person name="Sutton G."/>
        </authorList>
    </citation>
    <scope>NUCLEOTIDE SEQUENCE [LARGE SCALE GENOMIC DNA]</scope>
    <source>
        <strain evidence="1 2">AH187</strain>
    </source>
</reference>
<sequence length="49" mass="4967">MGIPVAGFPAVATPSTVTLFGTKVVPAGMGSVNVTFWAGSVPVFWTTIV</sequence>
<accession>B7HKK0</accession>
<dbReference type="KEGG" id="bcr:BCAH187_A3694"/>